<evidence type="ECO:0008006" key="4">
    <source>
        <dbReference type="Google" id="ProtNLM"/>
    </source>
</evidence>
<feature type="compositionally biased region" description="Pro residues" evidence="1">
    <location>
        <begin position="465"/>
        <end position="480"/>
    </location>
</feature>
<evidence type="ECO:0000256" key="1">
    <source>
        <dbReference type="SAM" id="MobiDB-lite"/>
    </source>
</evidence>
<dbReference type="RefSeq" id="WP_264794561.1">
    <property type="nucleotide sequence ID" value="NZ_BRVS01000004.1"/>
</dbReference>
<keyword evidence="3" id="KW-1185">Reference proteome</keyword>
<organism evidence="2 3">
    <name type="scientific">Arthrobacter mangrovi</name>
    <dbReference type="NCBI Taxonomy" id="2966350"/>
    <lineage>
        <taxon>Bacteria</taxon>
        <taxon>Bacillati</taxon>
        <taxon>Actinomycetota</taxon>
        <taxon>Actinomycetes</taxon>
        <taxon>Micrococcales</taxon>
        <taxon>Micrococcaceae</taxon>
        <taxon>Arthrobacter</taxon>
    </lineage>
</organism>
<proteinExistence type="predicted"/>
<dbReference type="SUPFAM" id="SSF53474">
    <property type="entry name" value="alpha/beta-Hydrolases"/>
    <property type="match status" value="1"/>
</dbReference>
<accession>A0ABQ5MQZ0</accession>
<dbReference type="Proteomes" id="UP001209654">
    <property type="component" value="Unassembled WGS sequence"/>
</dbReference>
<evidence type="ECO:0000313" key="2">
    <source>
        <dbReference type="EMBL" id="GLB66394.1"/>
    </source>
</evidence>
<protein>
    <recommendedName>
        <fullName evidence="4">PE-PPE domain-containing protein</fullName>
    </recommendedName>
</protein>
<name>A0ABQ5MQZ0_9MICC</name>
<comment type="caution">
    <text evidence="2">The sequence shown here is derived from an EMBL/GenBank/DDBJ whole genome shotgun (WGS) entry which is preliminary data.</text>
</comment>
<dbReference type="Gene3D" id="3.40.50.1820">
    <property type="entry name" value="alpha/beta hydrolase"/>
    <property type="match status" value="1"/>
</dbReference>
<sequence length="487" mass="49310">MTGILFPPGGLAWPKPPDPGGAFSVRGGVGGMQFQWQELTDAAARLGAVADDADAVYGDLMLAQLALQDPRLAWVPSRVAAQSAVAEAAEVLDRSIAEIRDLAGEVAAAHVAYRLAEEAAAWGMDQVHGATWWASVPLGMAGNEGRPTRDGTELAIVHGPAALAALMGLPPSLARSSWTAASPREAAAVLVGTANTFGLLRTAPVSVAKTDRPAGEMRLEPTAAALLERAQAAADAGPGTIEILEVRTPQGTRWVVTLPGTQAASSAEATANPFDETGVAEALAGNSRHTAAAVSAALAEAGAAAADPVVLVGYSQGGMHAANLAASEEFRAAHNVAYVLTAGSPVGGTAIPEGTAGLHLEHVQDWVPGADGRPNPDTRDRVTVTLAGRAATPEGEGAGLGPGHDFANYVEGARRLEGSRDPSVAAGSAVLGAALAGGGAARRHLVTLRRELPPKNVPKAAPLRLPSPPTPPAPTPPARPPARGAPR</sequence>
<feature type="region of interest" description="Disordered" evidence="1">
    <location>
        <begin position="449"/>
        <end position="487"/>
    </location>
</feature>
<gene>
    <name evidence="2" type="ORF">AHIS1636_08330</name>
</gene>
<dbReference type="EMBL" id="BRVS01000004">
    <property type="protein sequence ID" value="GLB66394.1"/>
    <property type="molecule type" value="Genomic_DNA"/>
</dbReference>
<reference evidence="2 3" key="1">
    <citation type="journal article" date="2023" name="Int. J. Syst. Evol. Microbiol.">
        <title>Arthrobacter mangrovi sp. nov., an actinobacterium isolated from the rhizosphere of a mangrove.</title>
        <authorList>
            <person name="Hamada M."/>
            <person name="Saitou S."/>
            <person name="Enomoto N."/>
            <person name="Nanri K."/>
            <person name="Hidaka K."/>
            <person name="Miura T."/>
            <person name="Tamura T."/>
        </authorList>
    </citation>
    <scope>NUCLEOTIDE SEQUENCE [LARGE SCALE GENOMIC DNA]</scope>
    <source>
        <strain evidence="2 3">NBRC 112813</strain>
    </source>
</reference>
<evidence type="ECO:0000313" key="3">
    <source>
        <dbReference type="Proteomes" id="UP001209654"/>
    </source>
</evidence>
<dbReference type="InterPro" id="IPR029058">
    <property type="entry name" value="AB_hydrolase_fold"/>
</dbReference>